<dbReference type="KEGG" id="alp:LPB137_11510"/>
<evidence type="ECO:0000256" key="1">
    <source>
        <dbReference type="SAM" id="SignalP"/>
    </source>
</evidence>
<dbReference type="RefSeq" id="WP_076088208.1">
    <property type="nucleotide sequence ID" value="NZ_CP019070.1"/>
</dbReference>
<keyword evidence="1" id="KW-0732">Signal</keyword>
<feature type="signal peptide" evidence="1">
    <location>
        <begin position="1"/>
        <end position="22"/>
    </location>
</feature>
<dbReference type="EMBL" id="CP019070">
    <property type="protein sequence ID" value="APW66434.1"/>
    <property type="molecule type" value="Genomic_DNA"/>
</dbReference>
<protein>
    <submittedName>
        <fullName evidence="2">Uncharacterized protein</fullName>
    </submittedName>
</protein>
<keyword evidence="3" id="KW-1185">Reference proteome</keyword>
<evidence type="ECO:0000313" key="3">
    <source>
        <dbReference type="Proteomes" id="UP000186074"/>
    </source>
</evidence>
<dbReference type="AlphaFoldDB" id="A0A1P8KPA0"/>
<dbReference type="STRING" id="1850254.LPB137_11510"/>
<evidence type="ECO:0000313" key="2">
    <source>
        <dbReference type="EMBL" id="APW66434.1"/>
    </source>
</evidence>
<sequence>MKKITLKVITSVALLSFGFVNANADHHGEKDKYSKIDVEKVCNVKTNGIEKVIATAKQYNDIAIKKGLEFRRLTVNNSGLIASVEEAIKTKAKMVNPKTFKGKASKTKLETNFAAHRSCKFAIRALQQAEEAKSTWRLAIPGDGYKY</sequence>
<gene>
    <name evidence="2" type="ORF">LPB137_11510</name>
</gene>
<name>A0A1P8KPA0_9BACT</name>
<accession>A0A1P8KPA0</accession>
<feature type="chain" id="PRO_5012885120" evidence="1">
    <location>
        <begin position="23"/>
        <end position="147"/>
    </location>
</feature>
<reference evidence="2 3" key="1">
    <citation type="submission" date="2017-01" db="EMBL/GenBank/DDBJ databases">
        <title>Genome sequencing of Arcobacter sp. LPB0137.</title>
        <authorList>
            <person name="Lee G.-W."/>
            <person name="Yi H."/>
        </authorList>
    </citation>
    <scope>NUCLEOTIDE SEQUENCE [LARGE SCALE GENOMIC DNA]</scope>
    <source>
        <strain evidence="2 3">LPB0137</strain>
    </source>
</reference>
<dbReference type="Proteomes" id="UP000186074">
    <property type="component" value="Chromosome"/>
</dbReference>
<dbReference type="OrthoDB" id="5346316at2"/>
<proteinExistence type="predicted"/>
<organism evidence="2 3">
    <name type="scientific">Poseidonibacter parvus</name>
    <dbReference type="NCBI Taxonomy" id="1850254"/>
    <lineage>
        <taxon>Bacteria</taxon>
        <taxon>Pseudomonadati</taxon>
        <taxon>Campylobacterota</taxon>
        <taxon>Epsilonproteobacteria</taxon>
        <taxon>Campylobacterales</taxon>
        <taxon>Arcobacteraceae</taxon>
        <taxon>Poseidonibacter</taxon>
    </lineage>
</organism>